<protein>
    <submittedName>
        <fullName evidence="2">Uncharacterized protein</fullName>
    </submittedName>
</protein>
<evidence type="ECO:0000313" key="2">
    <source>
        <dbReference type="EMBL" id="GKT28930.1"/>
    </source>
</evidence>
<evidence type="ECO:0000313" key="3">
    <source>
        <dbReference type="Proteomes" id="UP001057375"/>
    </source>
</evidence>
<gene>
    <name evidence="2" type="ORF">ADUPG1_000943</name>
</gene>
<feature type="region of interest" description="Disordered" evidence="1">
    <location>
        <begin position="104"/>
        <end position="154"/>
    </location>
</feature>
<comment type="caution">
    <text evidence="2">The sequence shown here is derived from an EMBL/GenBank/DDBJ whole genome shotgun (WGS) entry which is preliminary data.</text>
</comment>
<dbReference type="EMBL" id="BQXS01000550">
    <property type="protein sequence ID" value="GKT28930.1"/>
    <property type="molecule type" value="Genomic_DNA"/>
</dbReference>
<proteinExistence type="predicted"/>
<name>A0ABQ5K8T9_9EUKA</name>
<evidence type="ECO:0000256" key="1">
    <source>
        <dbReference type="SAM" id="MobiDB-lite"/>
    </source>
</evidence>
<organism evidence="2 3">
    <name type="scientific">Aduncisulcus paluster</name>
    <dbReference type="NCBI Taxonomy" id="2918883"/>
    <lineage>
        <taxon>Eukaryota</taxon>
        <taxon>Metamonada</taxon>
        <taxon>Carpediemonas-like organisms</taxon>
        <taxon>Aduncisulcus</taxon>
    </lineage>
</organism>
<keyword evidence="3" id="KW-1185">Reference proteome</keyword>
<feature type="compositionally biased region" description="Low complexity" evidence="1">
    <location>
        <begin position="119"/>
        <end position="138"/>
    </location>
</feature>
<sequence length="154" mass="16736">MVFPIILLTNSLKPAQFSDVREFLSYSQFWSVDSRPARRIHGILQSVPATIATHVAVALNPLFDRAVTAYIVRAKSRALKCVSARMTVAQGVLFSGDIPIDPPLDVQSSDLPTTPADVPQASTTTTQQEPPSSFTVPSPSVPQPTSHRHRMISS</sequence>
<reference evidence="2" key="1">
    <citation type="submission" date="2022-03" db="EMBL/GenBank/DDBJ databases">
        <title>Draft genome sequence of Aduncisulcus paluster, a free-living microaerophilic Fornicata.</title>
        <authorList>
            <person name="Yuyama I."/>
            <person name="Kume K."/>
            <person name="Tamura T."/>
            <person name="Inagaki Y."/>
            <person name="Hashimoto T."/>
        </authorList>
    </citation>
    <scope>NUCLEOTIDE SEQUENCE</scope>
    <source>
        <strain evidence="2">NY0171</strain>
    </source>
</reference>
<dbReference type="Proteomes" id="UP001057375">
    <property type="component" value="Unassembled WGS sequence"/>
</dbReference>
<accession>A0ABQ5K8T9</accession>